<evidence type="ECO:0000256" key="5">
    <source>
        <dbReference type="ARBA" id="ARBA00023136"/>
    </source>
</evidence>
<organism evidence="7 8">
    <name type="scientific">Haloactinomyces albus</name>
    <dbReference type="NCBI Taxonomy" id="1352928"/>
    <lineage>
        <taxon>Bacteria</taxon>
        <taxon>Bacillati</taxon>
        <taxon>Actinomycetota</taxon>
        <taxon>Actinomycetes</taxon>
        <taxon>Actinopolysporales</taxon>
        <taxon>Actinopolysporaceae</taxon>
        <taxon>Haloactinomyces</taxon>
    </lineage>
</organism>
<feature type="transmembrane region" description="Helical" evidence="6">
    <location>
        <begin position="178"/>
        <end position="198"/>
    </location>
</feature>
<feature type="transmembrane region" description="Helical" evidence="6">
    <location>
        <begin position="412"/>
        <end position="434"/>
    </location>
</feature>
<keyword evidence="8" id="KW-1185">Reference proteome</keyword>
<dbReference type="Proteomes" id="UP001180845">
    <property type="component" value="Unassembled WGS sequence"/>
</dbReference>
<evidence type="ECO:0000313" key="8">
    <source>
        <dbReference type="Proteomes" id="UP001180845"/>
    </source>
</evidence>
<gene>
    <name evidence="7" type="ORF">JOF55_002039</name>
</gene>
<feature type="transmembrane region" description="Helical" evidence="6">
    <location>
        <begin position="67"/>
        <end position="90"/>
    </location>
</feature>
<comment type="caution">
    <text evidence="7">The sequence shown here is derived from an EMBL/GenBank/DDBJ whole genome shotgun (WGS) entry which is preliminary data.</text>
</comment>
<feature type="transmembrane region" description="Helical" evidence="6">
    <location>
        <begin position="384"/>
        <end position="406"/>
    </location>
</feature>
<keyword evidence="2" id="KW-1003">Cell membrane</keyword>
<evidence type="ECO:0000256" key="1">
    <source>
        <dbReference type="ARBA" id="ARBA00004651"/>
    </source>
</evidence>
<reference evidence="7" key="1">
    <citation type="submission" date="2023-07" db="EMBL/GenBank/DDBJ databases">
        <title>Sequencing the genomes of 1000 actinobacteria strains.</title>
        <authorList>
            <person name="Klenk H.-P."/>
        </authorList>
    </citation>
    <scope>NUCLEOTIDE SEQUENCE</scope>
    <source>
        <strain evidence="7">DSM 45977</strain>
    </source>
</reference>
<evidence type="ECO:0000256" key="4">
    <source>
        <dbReference type="ARBA" id="ARBA00022989"/>
    </source>
</evidence>
<feature type="transmembrane region" description="Helical" evidence="6">
    <location>
        <begin position="322"/>
        <end position="346"/>
    </location>
</feature>
<evidence type="ECO:0000256" key="6">
    <source>
        <dbReference type="SAM" id="Phobius"/>
    </source>
</evidence>
<keyword evidence="5 6" id="KW-0472">Membrane</keyword>
<keyword evidence="3 6" id="KW-0812">Transmembrane</keyword>
<keyword evidence="4 6" id="KW-1133">Transmembrane helix</keyword>
<dbReference type="EMBL" id="JAVDXW010000001">
    <property type="protein sequence ID" value="MDR7301858.1"/>
    <property type="molecule type" value="Genomic_DNA"/>
</dbReference>
<dbReference type="PANTHER" id="PTHR30250">
    <property type="entry name" value="PST FAMILY PREDICTED COLANIC ACID TRANSPORTER"/>
    <property type="match status" value="1"/>
</dbReference>
<feature type="transmembrane region" description="Helical" evidence="6">
    <location>
        <begin position="352"/>
        <end position="372"/>
    </location>
</feature>
<evidence type="ECO:0000256" key="2">
    <source>
        <dbReference type="ARBA" id="ARBA00022475"/>
    </source>
</evidence>
<protein>
    <submittedName>
        <fullName evidence="7">O-antigen/teichoic acid export membrane protein</fullName>
    </submittedName>
</protein>
<proteinExistence type="predicted"/>
<feature type="transmembrane region" description="Helical" evidence="6">
    <location>
        <begin position="204"/>
        <end position="220"/>
    </location>
</feature>
<dbReference type="InterPro" id="IPR050833">
    <property type="entry name" value="Poly_Biosynth_Transport"/>
</dbReference>
<dbReference type="AlphaFoldDB" id="A0AAE4CPM6"/>
<accession>A0AAE4CPM6</accession>
<feature type="transmembrane region" description="Helical" evidence="6">
    <location>
        <begin position="467"/>
        <end position="486"/>
    </location>
</feature>
<evidence type="ECO:0000256" key="3">
    <source>
        <dbReference type="ARBA" id="ARBA00022692"/>
    </source>
</evidence>
<feature type="transmembrane region" description="Helical" evidence="6">
    <location>
        <begin position="441"/>
        <end position="461"/>
    </location>
</feature>
<dbReference type="PANTHER" id="PTHR30250:SF26">
    <property type="entry name" value="PSMA PROTEIN"/>
    <property type="match status" value="1"/>
</dbReference>
<dbReference type="RefSeq" id="WP_310272893.1">
    <property type="nucleotide sequence ID" value="NZ_JAVDXW010000001.1"/>
</dbReference>
<name>A0AAE4CPM6_9ACTN</name>
<feature type="transmembrane region" description="Helical" evidence="6">
    <location>
        <begin position="122"/>
        <end position="141"/>
    </location>
</feature>
<feature type="transmembrane region" description="Helical" evidence="6">
    <location>
        <begin position="147"/>
        <end position="166"/>
    </location>
</feature>
<feature type="transmembrane region" description="Helical" evidence="6">
    <location>
        <begin position="241"/>
        <end position="263"/>
    </location>
</feature>
<comment type="subcellular location">
    <subcellularLocation>
        <location evidence="1">Cell membrane</location>
        <topology evidence="1">Multi-pass membrane protein</topology>
    </subcellularLocation>
</comment>
<sequence length="503" mass="52404">MTALDGGTDGTGAEIGLVGHRRSLLTRPDARTDAVSLPVGKRGLVSATGIAVQGLVRFVYNLLVGRMLPAGFLAATNSAISTALLATMLWPTSLGAAASKFVAREAGDVALREALTRYLARLSLLTSTALGAGAGLLTYFVLAPGELTTGIFVGLLTIGWSGYTFVRGAQYATGRVLRATVWDGLSFVVAVGGLVLVLVLGLRAWLLLPLTAGYLLYTIAGWPRAGRGSIEPALRTEINRFVAWGVLGSLATGGFLQLTMVLADQTGDVVSADAYAAALTLATPASMLGSVLSLLLLPALSSAVGRGDLDAVRRHTDVAHRGLVTTVGGVFGVLVVGSRLIVALIWPRLSEAVPVLEVLLVATFLLTVSTVVTESIRSYSEHGARVVALIRSAGFVVGLGVAVALIPGMSVIGIALGYLVGMVIIGSLPMVLVWRRDRHRWGALMLRVLAGTVLAGALVGLRSAAHGPGWLDVAMIAVFALGWALLHRSDLMAMVRRSVRPRT</sequence>
<dbReference type="GO" id="GO:0005886">
    <property type="term" value="C:plasma membrane"/>
    <property type="evidence" value="ECO:0007669"/>
    <property type="project" value="UniProtKB-SubCell"/>
</dbReference>
<feature type="transmembrane region" description="Helical" evidence="6">
    <location>
        <begin position="275"/>
        <end position="301"/>
    </location>
</feature>
<evidence type="ECO:0000313" key="7">
    <source>
        <dbReference type="EMBL" id="MDR7301858.1"/>
    </source>
</evidence>